<dbReference type="PANTHER" id="PTHR36932:SF1">
    <property type="entry name" value="CAPSULAR POLYSACCHARIDE BIOSYNTHESIS PROTEIN"/>
    <property type="match status" value="1"/>
</dbReference>
<dbReference type="InterPro" id="IPR000873">
    <property type="entry name" value="AMP-dep_synth/lig_dom"/>
</dbReference>
<dbReference type="GO" id="GO:0016874">
    <property type="term" value="F:ligase activity"/>
    <property type="evidence" value="ECO:0007669"/>
    <property type="project" value="UniProtKB-KW"/>
</dbReference>
<accession>A0A238XHE7</accession>
<dbReference type="AlphaFoldDB" id="A0A238XHE7"/>
<dbReference type="PANTHER" id="PTHR36932">
    <property type="entry name" value="CAPSULAR POLYSACCHARIDE BIOSYNTHESIS PROTEIN"/>
    <property type="match status" value="1"/>
</dbReference>
<dbReference type="RefSeq" id="WP_089293045.1">
    <property type="nucleotide sequence ID" value="NZ_BOMU01000041.1"/>
</dbReference>
<gene>
    <name evidence="2" type="ORF">SAMN06264365_103441</name>
</gene>
<feature type="domain" description="AMP-dependent synthetase/ligase" evidence="1">
    <location>
        <begin position="197"/>
        <end position="311"/>
    </location>
</feature>
<dbReference type="SUPFAM" id="SSF56801">
    <property type="entry name" value="Acetyl-CoA synthetase-like"/>
    <property type="match status" value="1"/>
</dbReference>
<proteinExistence type="predicted"/>
<protein>
    <submittedName>
        <fullName evidence="2">Phenylacetate-CoA ligase</fullName>
    </submittedName>
</protein>
<keyword evidence="3" id="KW-1185">Reference proteome</keyword>
<dbReference type="OrthoDB" id="580775at2"/>
<organism evidence="2 3">
    <name type="scientific">Actinoplanes regularis</name>
    <dbReference type="NCBI Taxonomy" id="52697"/>
    <lineage>
        <taxon>Bacteria</taxon>
        <taxon>Bacillati</taxon>
        <taxon>Actinomycetota</taxon>
        <taxon>Actinomycetes</taxon>
        <taxon>Micromonosporales</taxon>
        <taxon>Micromonosporaceae</taxon>
        <taxon>Actinoplanes</taxon>
    </lineage>
</organism>
<dbReference type="Pfam" id="PF00501">
    <property type="entry name" value="AMP-binding"/>
    <property type="match status" value="1"/>
</dbReference>
<dbReference type="EMBL" id="FZNR01000003">
    <property type="protein sequence ID" value="SNR58110.1"/>
    <property type="molecule type" value="Genomic_DNA"/>
</dbReference>
<name>A0A238XHE7_9ACTN</name>
<sequence length="466" mass="52432">MSYRVRAAAGAYWTSQSMQGNSAVRRRLKHLLDTQTWSATDLARLQAEKLCSVIRHAYETVPYYREVMHRRGLRPSDVTDVADLQKLPILTRATVRDHPGRLMSAAAGPDLTRRGSSGSTGQRVEICHDRDFDLWCRAHQLRTYTWCGDWQLGEPFALVWGSPAYFESQTRHQRLDNRVSRRIEINAYRLDHDAIAAILDRLIRHQPSLISGYSTSLYLIARLAARRQIRLPGLRAVQPNAEPLTPAMREAMVGGFGCPVFDKYGSRETNIVAHEAPDHDGMLIQSEHTIVEVVDENDRPVPSGQPGRLLLTQLNNRAMPLIRYETTDLATLLEPHPAGFGFPRMSPVMGRMQDVLCTPHGGLIHPQLFSNILRQFPLIDWFQVVQDRLDHLLIRMVASSGLGDDDRAQITRLIAELTGYPFAIDYERLADMPMSPTGKYRICVSDLPANAVDPTVSALNALRGTS</sequence>
<evidence type="ECO:0000313" key="3">
    <source>
        <dbReference type="Proteomes" id="UP000198415"/>
    </source>
</evidence>
<dbReference type="Gene3D" id="3.40.50.12780">
    <property type="entry name" value="N-terminal domain of ligase-like"/>
    <property type="match status" value="1"/>
</dbReference>
<dbReference type="Proteomes" id="UP000198415">
    <property type="component" value="Unassembled WGS sequence"/>
</dbReference>
<keyword evidence="2" id="KW-0436">Ligase</keyword>
<dbReference type="InterPro" id="IPR042099">
    <property type="entry name" value="ANL_N_sf"/>
</dbReference>
<dbReference type="InterPro" id="IPR053158">
    <property type="entry name" value="CapK_Type1_Caps_Biosynth"/>
</dbReference>
<reference evidence="2 3" key="1">
    <citation type="submission" date="2017-06" db="EMBL/GenBank/DDBJ databases">
        <authorList>
            <person name="Kim H.J."/>
            <person name="Triplett B.A."/>
        </authorList>
    </citation>
    <scope>NUCLEOTIDE SEQUENCE [LARGE SCALE GENOMIC DNA]</scope>
    <source>
        <strain evidence="2 3">DSM 43151</strain>
    </source>
</reference>
<evidence type="ECO:0000259" key="1">
    <source>
        <dbReference type="Pfam" id="PF00501"/>
    </source>
</evidence>
<evidence type="ECO:0000313" key="2">
    <source>
        <dbReference type="EMBL" id="SNR58110.1"/>
    </source>
</evidence>